<evidence type="ECO:0000313" key="5">
    <source>
        <dbReference type="Proteomes" id="UP000298416"/>
    </source>
</evidence>
<dbReference type="Pfam" id="PF02458">
    <property type="entry name" value="Transferase"/>
    <property type="match status" value="2"/>
</dbReference>
<dbReference type="Gene3D" id="3.30.559.10">
    <property type="entry name" value="Chloramphenicol acetyltransferase-like domain"/>
    <property type="match status" value="2"/>
</dbReference>
<evidence type="ECO:0000256" key="2">
    <source>
        <dbReference type="ARBA" id="ARBA00022679"/>
    </source>
</evidence>
<reference evidence="4" key="1">
    <citation type="submission" date="2018-01" db="EMBL/GenBank/DDBJ databases">
        <authorList>
            <person name="Mao J.F."/>
        </authorList>
    </citation>
    <scope>NUCLEOTIDE SEQUENCE</scope>
    <source>
        <strain evidence="4">Huo1</strain>
        <tissue evidence="4">Leaf</tissue>
    </source>
</reference>
<comment type="caution">
    <text evidence="4">The sequence shown here is derived from an EMBL/GenBank/DDBJ whole genome shotgun (WGS) entry which is preliminary data.</text>
</comment>
<protein>
    <submittedName>
        <fullName evidence="4">Uncharacterized protein</fullName>
    </submittedName>
</protein>
<dbReference type="Proteomes" id="UP000298416">
    <property type="component" value="Unassembled WGS sequence"/>
</dbReference>
<dbReference type="AlphaFoldDB" id="A0A8X8XIQ0"/>
<sequence length="220" mass="25131">MNAWAAVSRGEASRITRPSFAVFLRRKMLVSGIRIGITEEKLVTRRLVFEKEKVERIRKLEASRSEVKDPSRVEAVSAFLWRSFIEAHKQCAGGNGRHEDKDGYGDMVVSRLRAAIRVVDEDYVEAISDEEFVREVLNNIGDIFTKENCVFTSWLRFPFYEADFGWRKPARVCTAMMPYMNLVILRVEMVSKYGSMFVTTTSSASSKQIAIPSSFISYSI</sequence>
<evidence type="ECO:0000313" key="4">
    <source>
        <dbReference type="EMBL" id="KAG6412850.1"/>
    </source>
</evidence>
<dbReference type="GO" id="GO:0016746">
    <property type="term" value="F:acyltransferase activity"/>
    <property type="evidence" value="ECO:0007669"/>
    <property type="project" value="UniProtKB-KW"/>
</dbReference>
<keyword evidence="3" id="KW-0012">Acyltransferase</keyword>
<comment type="similarity">
    <text evidence="1">Belongs to the plant acyltransferase family.</text>
</comment>
<accession>A0A8X8XIQ0</accession>
<dbReference type="PANTHER" id="PTHR31623">
    <property type="entry name" value="F21J9.9"/>
    <property type="match status" value="1"/>
</dbReference>
<dbReference type="InterPro" id="IPR023213">
    <property type="entry name" value="CAT-like_dom_sf"/>
</dbReference>
<reference evidence="4" key="2">
    <citation type="submission" date="2020-08" db="EMBL/GenBank/DDBJ databases">
        <title>Plant Genome Project.</title>
        <authorList>
            <person name="Zhang R.-G."/>
        </authorList>
    </citation>
    <scope>NUCLEOTIDE SEQUENCE</scope>
    <source>
        <strain evidence="4">Huo1</strain>
        <tissue evidence="4">Leaf</tissue>
    </source>
</reference>
<keyword evidence="2" id="KW-0808">Transferase</keyword>
<keyword evidence="5" id="KW-1185">Reference proteome</keyword>
<dbReference type="EMBL" id="PNBA02000009">
    <property type="protein sequence ID" value="KAG6412850.1"/>
    <property type="molecule type" value="Genomic_DNA"/>
</dbReference>
<evidence type="ECO:0000256" key="1">
    <source>
        <dbReference type="ARBA" id="ARBA00009861"/>
    </source>
</evidence>
<proteinExistence type="inferred from homology"/>
<name>A0A8X8XIQ0_SALSN</name>
<organism evidence="4">
    <name type="scientific">Salvia splendens</name>
    <name type="common">Scarlet sage</name>
    <dbReference type="NCBI Taxonomy" id="180675"/>
    <lineage>
        <taxon>Eukaryota</taxon>
        <taxon>Viridiplantae</taxon>
        <taxon>Streptophyta</taxon>
        <taxon>Embryophyta</taxon>
        <taxon>Tracheophyta</taxon>
        <taxon>Spermatophyta</taxon>
        <taxon>Magnoliopsida</taxon>
        <taxon>eudicotyledons</taxon>
        <taxon>Gunneridae</taxon>
        <taxon>Pentapetalae</taxon>
        <taxon>asterids</taxon>
        <taxon>lamiids</taxon>
        <taxon>Lamiales</taxon>
        <taxon>Lamiaceae</taxon>
        <taxon>Nepetoideae</taxon>
        <taxon>Mentheae</taxon>
        <taxon>Salviinae</taxon>
        <taxon>Salvia</taxon>
        <taxon>Salvia subgen. Calosphace</taxon>
        <taxon>core Calosphace</taxon>
    </lineage>
</organism>
<dbReference type="PANTHER" id="PTHR31623:SF110">
    <property type="entry name" value="VINORINE SYNTHASE-LIKE"/>
    <property type="match status" value="1"/>
</dbReference>
<evidence type="ECO:0000256" key="3">
    <source>
        <dbReference type="ARBA" id="ARBA00023315"/>
    </source>
</evidence>
<gene>
    <name evidence="4" type="ORF">SASPL_125542</name>
</gene>